<dbReference type="EMBL" id="CAMGYJ010000004">
    <property type="protein sequence ID" value="CAI0401179.1"/>
    <property type="molecule type" value="Genomic_DNA"/>
</dbReference>
<evidence type="ECO:0000313" key="1">
    <source>
        <dbReference type="EMBL" id="CAI0401179.1"/>
    </source>
</evidence>
<keyword evidence="4" id="KW-1185">Reference proteome</keyword>
<sequence>MYLLSPTHFPSVDSDQEGTTRIWLWLAGGRDVPAIRTKWIWLRLSGSMHPQNPGLSLFFAAVTETVRSIVPASLPLNLRDVSPRQ</sequence>
<accession>A0AAV0IUK1</accession>
<protein>
    <submittedName>
        <fullName evidence="1">Uncharacterized protein</fullName>
    </submittedName>
</protein>
<reference evidence="1" key="1">
    <citation type="submission" date="2022-08" db="EMBL/GenBank/DDBJ databases">
        <authorList>
            <person name="Gutierrez-Valencia J."/>
        </authorList>
    </citation>
    <scope>NUCLEOTIDE SEQUENCE</scope>
</reference>
<dbReference type="EMBL" id="CAMGYJ010000009">
    <property type="protein sequence ID" value="CAI0540143.1"/>
    <property type="molecule type" value="Genomic_DNA"/>
</dbReference>
<dbReference type="Proteomes" id="UP001154282">
    <property type="component" value="Unassembled WGS sequence"/>
</dbReference>
<name>A0AAV0IUK1_9ROSI</name>
<dbReference type="EMBL" id="CAMGYJ010000011">
    <property type="protein sequence ID" value="CAI0560065.1"/>
    <property type="molecule type" value="Genomic_DNA"/>
</dbReference>
<organism evidence="1 4">
    <name type="scientific">Linum tenue</name>
    <dbReference type="NCBI Taxonomy" id="586396"/>
    <lineage>
        <taxon>Eukaryota</taxon>
        <taxon>Viridiplantae</taxon>
        <taxon>Streptophyta</taxon>
        <taxon>Embryophyta</taxon>
        <taxon>Tracheophyta</taxon>
        <taxon>Spermatophyta</taxon>
        <taxon>Magnoliopsida</taxon>
        <taxon>eudicotyledons</taxon>
        <taxon>Gunneridae</taxon>
        <taxon>Pentapetalae</taxon>
        <taxon>rosids</taxon>
        <taxon>fabids</taxon>
        <taxon>Malpighiales</taxon>
        <taxon>Linaceae</taxon>
        <taxon>Linum</taxon>
    </lineage>
</organism>
<evidence type="ECO:0000313" key="3">
    <source>
        <dbReference type="EMBL" id="CAI0560065.1"/>
    </source>
</evidence>
<comment type="caution">
    <text evidence="1">The sequence shown here is derived from an EMBL/GenBank/DDBJ whole genome shotgun (WGS) entry which is preliminary data.</text>
</comment>
<evidence type="ECO:0000313" key="2">
    <source>
        <dbReference type="EMBL" id="CAI0540143.1"/>
    </source>
</evidence>
<gene>
    <name evidence="1" type="ORF">LITE_LOCUS11088</name>
    <name evidence="2" type="ORF">LITE_LOCUS41558</name>
    <name evidence="3" type="ORF">LITE_LOCUS49520</name>
</gene>
<evidence type="ECO:0000313" key="4">
    <source>
        <dbReference type="Proteomes" id="UP001154282"/>
    </source>
</evidence>
<proteinExistence type="predicted"/>
<dbReference type="AlphaFoldDB" id="A0AAV0IUK1"/>